<dbReference type="OrthoDB" id="21539at2759"/>
<feature type="domain" description="Lsm14-like N-terminal" evidence="4">
    <location>
        <begin position="157"/>
        <end position="258"/>
    </location>
</feature>
<dbReference type="Proteomes" id="UP000054324">
    <property type="component" value="Unassembled WGS sequence"/>
</dbReference>
<gene>
    <name evidence="5" type="ORF">T265_02245</name>
</gene>
<reference evidence="5 6" key="1">
    <citation type="submission" date="2013-11" db="EMBL/GenBank/DDBJ databases">
        <title>Opisthorchis viverrini - life in the bile duct.</title>
        <authorList>
            <person name="Young N.D."/>
            <person name="Nagarajan N."/>
            <person name="Lin S.J."/>
            <person name="Korhonen P.K."/>
            <person name="Jex A.R."/>
            <person name="Hall R.S."/>
            <person name="Safavi-Hemami H."/>
            <person name="Kaewkong W."/>
            <person name="Bertrand D."/>
            <person name="Gao S."/>
            <person name="Seet Q."/>
            <person name="Wongkham S."/>
            <person name="Teh B.T."/>
            <person name="Wongkham C."/>
            <person name="Intapan P.M."/>
            <person name="Maleewong W."/>
            <person name="Yang X."/>
            <person name="Hu M."/>
            <person name="Wang Z."/>
            <person name="Hofmann A."/>
            <person name="Sternberg P.W."/>
            <person name="Tan P."/>
            <person name="Wang J."/>
            <person name="Gasser R.B."/>
        </authorList>
    </citation>
    <scope>NUCLEOTIDE SEQUENCE [LARGE SCALE GENOMIC DNA]</scope>
</reference>
<keyword evidence="6" id="KW-1185">Reference proteome</keyword>
<dbReference type="SMART" id="SM01271">
    <property type="entry name" value="LSM14"/>
    <property type="match status" value="1"/>
</dbReference>
<evidence type="ECO:0000259" key="4">
    <source>
        <dbReference type="SMART" id="SM01271"/>
    </source>
</evidence>
<evidence type="ECO:0000259" key="3">
    <source>
        <dbReference type="SMART" id="SM01199"/>
    </source>
</evidence>
<dbReference type="Pfam" id="PF12701">
    <property type="entry name" value="LSM14"/>
    <property type="match status" value="1"/>
</dbReference>
<feature type="region of interest" description="Disordered" evidence="2">
    <location>
        <begin position="264"/>
        <end position="286"/>
    </location>
</feature>
<dbReference type="PANTHER" id="PTHR13586">
    <property type="entry name" value="SCD6 PROTEIN-RELATED"/>
    <property type="match status" value="1"/>
</dbReference>
<feature type="domain" description="FDF" evidence="3">
    <location>
        <begin position="465"/>
        <end position="658"/>
    </location>
</feature>
<dbReference type="STRING" id="6198.A0A075AIG8"/>
<evidence type="ECO:0000313" key="6">
    <source>
        <dbReference type="Proteomes" id="UP000054324"/>
    </source>
</evidence>
<feature type="region of interest" description="Disordered" evidence="2">
    <location>
        <begin position="500"/>
        <end position="557"/>
    </location>
</feature>
<feature type="region of interest" description="Disordered" evidence="2">
    <location>
        <begin position="1"/>
        <end position="20"/>
    </location>
</feature>
<organism evidence="5 6">
    <name type="scientific">Opisthorchis viverrini</name>
    <name type="common">Southeast Asian liver fluke</name>
    <dbReference type="NCBI Taxonomy" id="6198"/>
    <lineage>
        <taxon>Eukaryota</taxon>
        <taxon>Metazoa</taxon>
        <taxon>Spiralia</taxon>
        <taxon>Lophotrochozoa</taxon>
        <taxon>Platyhelminthes</taxon>
        <taxon>Trematoda</taxon>
        <taxon>Digenea</taxon>
        <taxon>Opisthorchiida</taxon>
        <taxon>Opisthorchiata</taxon>
        <taxon>Opisthorchiidae</taxon>
        <taxon>Opisthorchis</taxon>
    </lineage>
</organism>
<dbReference type="AlphaFoldDB" id="A0A075AIG8"/>
<feature type="compositionally biased region" description="Polar residues" evidence="2">
    <location>
        <begin position="513"/>
        <end position="523"/>
    </location>
</feature>
<dbReference type="CTD" id="20316433"/>
<dbReference type="InterPro" id="IPR019050">
    <property type="entry name" value="FDF_dom"/>
</dbReference>
<dbReference type="SMART" id="SM01199">
    <property type="entry name" value="FDF"/>
    <property type="match status" value="1"/>
</dbReference>
<feature type="compositionally biased region" description="Low complexity" evidence="2">
    <location>
        <begin position="536"/>
        <end position="551"/>
    </location>
</feature>
<comment type="similarity">
    <text evidence="1">Belongs to the LSM14 family.</text>
</comment>
<dbReference type="EMBL" id="KL596644">
    <property type="protein sequence ID" value="KER31609.1"/>
    <property type="molecule type" value="Genomic_DNA"/>
</dbReference>
<feature type="compositionally biased region" description="Polar residues" evidence="2">
    <location>
        <begin position="1"/>
        <end position="10"/>
    </location>
</feature>
<evidence type="ECO:0000256" key="1">
    <source>
        <dbReference type="ARBA" id="ARBA00010415"/>
    </source>
</evidence>
<dbReference type="InterPro" id="IPR010920">
    <property type="entry name" value="LSM_dom_sf"/>
</dbReference>
<proteinExistence type="inferred from homology"/>
<dbReference type="KEGG" id="ovi:T265_02245"/>
<dbReference type="GeneID" id="20316433"/>
<evidence type="ECO:0000313" key="5">
    <source>
        <dbReference type="EMBL" id="KER31609.1"/>
    </source>
</evidence>
<accession>A0A075AIG8</accession>
<dbReference type="RefSeq" id="XP_009164697.1">
    <property type="nucleotide sequence ID" value="XM_009166433.1"/>
</dbReference>
<evidence type="ECO:0000256" key="2">
    <source>
        <dbReference type="SAM" id="MobiDB-lite"/>
    </source>
</evidence>
<sequence>MIADLNSTRSPGAGGSEDYGKRRSTFLHRASATRTAVPALISLAVELIKPALYANSRDRVKVYGKRSPEFTTSSGVQQGCPLSPFLFNFVTDTIMEDSLSASNACGVEVLPGPPLTDIEYADDLALLVFDPVCLTIDVFGAMPESGGNTGSAILNRFSLGTKVSLITVAQYRYEGVVAEINSVEGTLTLNDARFWGTENRIAGSQTTTQHGDNKPPPVGSTFDSITFWMSSIVQMWSVEENKMDRNNLGDKAVVKAGLAVDTSRNRTRRPRHWWPSAGDQQRPGMRGSPSVVMDNMNGIPVQVGRYVNPPIQPMMSNPSRRLVSYPRRSRTALMPPRQPNYVPVFPVMASPGGVYRPAYRTTMRGPPYRTLATPISNGTSVPRITVRKPGPPMRRMVPNGDDRRYNPIRGLNNSGGMLVYLPPEMAAAYQSQGTNLVLARAPMGRRRLIERRTASRAPGGIEPDIDCTTPYDFETANAELEAELAKITINADGASTVIGGQPQQAEANGGAQVGSNAASSTGDGLNADIRSPSSTVSGGAVPNAAGNGASGDSSLGAVTSSMTDTGITNAQTSTEGTGLLAKGEYYVREKCFFDQISRSETGPRGPFGNSTGRATYNSVLHRCDQINSYNSGSGLGTSSVAAARRERQLNMETFGSMAAQATFAPRRRPPREFLVSASA</sequence>
<dbReference type="Gene3D" id="2.30.30.100">
    <property type="match status" value="1"/>
</dbReference>
<dbReference type="InterPro" id="IPR025609">
    <property type="entry name" value="Lsm14-like_N"/>
</dbReference>
<dbReference type="SUPFAM" id="SSF50182">
    <property type="entry name" value="Sm-like ribonucleoproteins"/>
    <property type="match status" value="1"/>
</dbReference>
<evidence type="ECO:0008006" key="7">
    <source>
        <dbReference type="Google" id="ProtNLM"/>
    </source>
</evidence>
<name>A0A075AIG8_OPIVI</name>
<protein>
    <recommendedName>
        <fullName evidence="7">Reverse transcriptase domain-containing protein</fullName>
    </recommendedName>
</protein>